<dbReference type="RefSeq" id="WP_039347417.1">
    <property type="nucleotide sequence ID" value="NZ_FOLA01000001.1"/>
</dbReference>
<dbReference type="InterPro" id="IPR011129">
    <property type="entry name" value="CSD"/>
</dbReference>
<evidence type="ECO:0000256" key="1">
    <source>
        <dbReference type="SAM" id="MobiDB-lite"/>
    </source>
</evidence>
<gene>
    <name evidence="3" type="ORF">OA86_00935</name>
</gene>
<dbReference type="SMART" id="SM00357">
    <property type="entry name" value="CSP"/>
    <property type="match status" value="1"/>
</dbReference>
<dbReference type="Pfam" id="PF00313">
    <property type="entry name" value="CSD"/>
    <property type="match status" value="1"/>
</dbReference>
<dbReference type="Gene3D" id="2.40.50.140">
    <property type="entry name" value="Nucleic acid-binding proteins"/>
    <property type="match status" value="1"/>
</dbReference>
<proteinExistence type="predicted"/>
<evidence type="ECO:0000259" key="2">
    <source>
        <dbReference type="PROSITE" id="PS51857"/>
    </source>
</evidence>
<keyword evidence="4" id="KW-1185">Reference proteome</keyword>
<dbReference type="STRING" id="266749.SAMN05421876_101346"/>
<dbReference type="PROSITE" id="PS51857">
    <property type="entry name" value="CSD_2"/>
    <property type="match status" value="1"/>
</dbReference>
<dbReference type="EMBL" id="JSYL01000001">
    <property type="protein sequence ID" value="KIA90489.1"/>
    <property type="molecule type" value="Genomic_DNA"/>
</dbReference>
<evidence type="ECO:0000313" key="3">
    <source>
        <dbReference type="EMBL" id="KIA90489.1"/>
    </source>
</evidence>
<dbReference type="AlphaFoldDB" id="A0A0C1FRG5"/>
<sequence length="144" mass="16333">MADSFSKKENFKKKLQKQKEKTARREERKDSNDKGKTLDDMIMYVDHNGQLTSTPPDKNDRIDVDINSIQLGATPIEAEEVVKSGTVTFLSEKGYGFITQEKSSENIFFHSNNCVEPVKKGHKVSFEIERSPKGLVAVDIKVIR</sequence>
<name>A0A0C1FRG5_9FLAO</name>
<dbReference type="GO" id="GO:0003676">
    <property type="term" value="F:nucleic acid binding"/>
    <property type="evidence" value="ECO:0007669"/>
    <property type="project" value="InterPro"/>
</dbReference>
<dbReference type="CDD" id="cd04458">
    <property type="entry name" value="CSP_CDS"/>
    <property type="match status" value="1"/>
</dbReference>
<feature type="domain" description="CSD" evidence="2">
    <location>
        <begin position="82"/>
        <end position="142"/>
    </location>
</feature>
<dbReference type="InterPro" id="IPR002059">
    <property type="entry name" value="CSP_DNA-bd"/>
</dbReference>
<evidence type="ECO:0000313" key="4">
    <source>
        <dbReference type="Proteomes" id="UP000031473"/>
    </source>
</evidence>
<dbReference type="OrthoDB" id="1493235at2"/>
<protein>
    <submittedName>
        <fullName evidence="3">Cold-shock protein</fullName>
    </submittedName>
</protein>
<comment type="caution">
    <text evidence="3">The sequence shown here is derived from an EMBL/GenBank/DDBJ whole genome shotgun (WGS) entry which is preliminary data.</text>
</comment>
<reference evidence="3 4" key="1">
    <citation type="submission" date="2014-10" db="EMBL/GenBank/DDBJ databases">
        <title>Kaistella jeonii genome.</title>
        <authorList>
            <person name="Clayton J.T."/>
            <person name="Newman J.D."/>
        </authorList>
    </citation>
    <scope>NUCLEOTIDE SEQUENCE [LARGE SCALE GENOMIC DNA]</scope>
    <source>
        <strain evidence="3 4">DSM 17048</strain>
    </source>
</reference>
<dbReference type="GO" id="GO:0005829">
    <property type="term" value="C:cytosol"/>
    <property type="evidence" value="ECO:0007669"/>
    <property type="project" value="UniProtKB-ARBA"/>
</dbReference>
<dbReference type="SUPFAM" id="SSF50249">
    <property type="entry name" value="Nucleic acid-binding proteins"/>
    <property type="match status" value="1"/>
</dbReference>
<accession>A0A0C1FRG5</accession>
<dbReference type="InterPro" id="IPR012340">
    <property type="entry name" value="NA-bd_OB-fold"/>
</dbReference>
<feature type="compositionally biased region" description="Basic and acidic residues" evidence="1">
    <location>
        <begin position="17"/>
        <end position="39"/>
    </location>
</feature>
<feature type="region of interest" description="Disordered" evidence="1">
    <location>
        <begin position="1"/>
        <end position="39"/>
    </location>
</feature>
<organism evidence="3 4">
    <name type="scientific">Kaistella jeonii</name>
    <dbReference type="NCBI Taxonomy" id="266749"/>
    <lineage>
        <taxon>Bacteria</taxon>
        <taxon>Pseudomonadati</taxon>
        <taxon>Bacteroidota</taxon>
        <taxon>Flavobacteriia</taxon>
        <taxon>Flavobacteriales</taxon>
        <taxon>Weeksellaceae</taxon>
        <taxon>Chryseobacterium group</taxon>
        <taxon>Kaistella</taxon>
    </lineage>
</organism>
<dbReference type="Proteomes" id="UP000031473">
    <property type="component" value="Unassembled WGS sequence"/>
</dbReference>